<feature type="compositionally biased region" description="Low complexity" evidence="1">
    <location>
        <begin position="279"/>
        <end position="296"/>
    </location>
</feature>
<feature type="compositionally biased region" description="Low complexity" evidence="1">
    <location>
        <begin position="1"/>
        <end position="11"/>
    </location>
</feature>
<feature type="region of interest" description="Disordered" evidence="1">
    <location>
        <begin position="1"/>
        <end position="105"/>
    </location>
</feature>
<feature type="compositionally biased region" description="Basic and acidic residues" evidence="1">
    <location>
        <begin position="345"/>
        <end position="357"/>
    </location>
</feature>
<evidence type="ECO:0000256" key="1">
    <source>
        <dbReference type="SAM" id="MobiDB-lite"/>
    </source>
</evidence>
<feature type="region of interest" description="Disordered" evidence="1">
    <location>
        <begin position="323"/>
        <end position="370"/>
    </location>
</feature>
<feature type="compositionally biased region" description="Acidic residues" evidence="1">
    <location>
        <begin position="297"/>
        <end position="306"/>
    </location>
</feature>
<feature type="compositionally biased region" description="Basic and acidic residues" evidence="1">
    <location>
        <begin position="175"/>
        <end position="192"/>
    </location>
</feature>
<keyword evidence="3" id="KW-1185">Reference proteome</keyword>
<protein>
    <submittedName>
        <fullName evidence="2">Uncharacterized protein</fullName>
    </submittedName>
</protein>
<feature type="region of interest" description="Disordered" evidence="1">
    <location>
        <begin position="173"/>
        <end position="235"/>
    </location>
</feature>
<dbReference type="EMBL" id="JAPCWZ010000003">
    <property type="protein sequence ID" value="KAK8872850.1"/>
    <property type="molecule type" value="Genomic_DNA"/>
</dbReference>
<proteinExistence type="predicted"/>
<organism evidence="2 3">
    <name type="scientific">Apiospora arundinis</name>
    <dbReference type="NCBI Taxonomy" id="335852"/>
    <lineage>
        <taxon>Eukaryota</taxon>
        <taxon>Fungi</taxon>
        <taxon>Dikarya</taxon>
        <taxon>Ascomycota</taxon>
        <taxon>Pezizomycotina</taxon>
        <taxon>Sordariomycetes</taxon>
        <taxon>Xylariomycetidae</taxon>
        <taxon>Amphisphaeriales</taxon>
        <taxon>Apiosporaceae</taxon>
        <taxon>Apiospora</taxon>
    </lineage>
</organism>
<feature type="compositionally biased region" description="Acidic residues" evidence="1">
    <location>
        <begin position="193"/>
        <end position="224"/>
    </location>
</feature>
<feature type="compositionally biased region" description="Basic and acidic residues" evidence="1">
    <location>
        <begin position="80"/>
        <end position="89"/>
    </location>
</feature>
<feature type="region of interest" description="Disordered" evidence="1">
    <location>
        <begin position="279"/>
        <end position="311"/>
    </location>
</feature>
<reference evidence="2 3" key="1">
    <citation type="journal article" date="2024" name="IMA Fungus">
        <title>Apiospora arundinis, a panoply of carbohydrate-active enzymes and secondary metabolites.</title>
        <authorList>
            <person name="Sorensen T."/>
            <person name="Petersen C."/>
            <person name="Muurmann A.T."/>
            <person name="Christiansen J.V."/>
            <person name="Brundto M.L."/>
            <person name="Overgaard C.K."/>
            <person name="Boysen A.T."/>
            <person name="Wollenberg R.D."/>
            <person name="Larsen T.O."/>
            <person name="Sorensen J.L."/>
            <person name="Nielsen K.L."/>
            <person name="Sondergaard T.E."/>
        </authorList>
    </citation>
    <scope>NUCLEOTIDE SEQUENCE [LARGE SCALE GENOMIC DNA]</scope>
    <source>
        <strain evidence="2 3">AAU 773</strain>
    </source>
</reference>
<evidence type="ECO:0000313" key="3">
    <source>
        <dbReference type="Proteomes" id="UP001390339"/>
    </source>
</evidence>
<sequence>MSLRSNNSSSSFKPPALGHEMLTPPSTRPPSWLEESRYVFENEFPSSFSSSPTPQSSRGPASSASSLSPPSSPGGGQLNDDDKYDDRPLDPWARVPDGVEPTQEEMQWRWDRLNSRERANFKAMVVRSAELREFVREEAEVVLTTTGEEMYVKKIPESNPFKNWKWSWEVASSKRQKDAAKEKPATGPHDEGEVYDEDEENQENEGNDVDNADNDNEEDVDVDEPTAFAASRDSIDVQREWDIRRSYAEEYYRREYPAVEGSSIAQGLRHVGHKLFSAVQSRRVSPQSSSKQSPDNSDGETEEGDEVQERLAKSTSRLRLIMRRFSPPARQHQQQQQRRRRQWRREKEMMAKHEPCHRSRSPTAPVLKNADEFRPAAPAWSDRIGPKDELLDNLLPYGCLPGTANSDNGGAGLLHAESRHYNNPGLWLSGRC</sequence>
<accession>A0ABR2J5E5</accession>
<comment type="caution">
    <text evidence="2">The sequence shown here is derived from an EMBL/GenBank/DDBJ whole genome shotgun (WGS) entry which is preliminary data.</text>
</comment>
<name>A0ABR2J5E5_9PEZI</name>
<evidence type="ECO:0000313" key="2">
    <source>
        <dbReference type="EMBL" id="KAK8872850.1"/>
    </source>
</evidence>
<dbReference type="Proteomes" id="UP001390339">
    <property type="component" value="Unassembled WGS sequence"/>
</dbReference>
<gene>
    <name evidence="2" type="ORF">PGQ11_003364</name>
</gene>
<feature type="compositionally biased region" description="Low complexity" evidence="1">
    <location>
        <begin position="45"/>
        <end position="69"/>
    </location>
</feature>